<organism evidence="4 5">
    <name type="scientific">Agromyces rhizosphaerae</name>
    <dbReference type="NCBI Taxonomy" id="88374"/>
    <lineage>
        <taxon>Bacteria</taxon>
        <taxon>Bacillati</taxon>
        <taxon>Actinomycetota</taxon>
        <taxon>Actinomycetes</taxon>
        <taxon>Micrococcales</taxon>
        <taxon>Microbacteriaceae</taxon>
        <taxon>Agromyces</taxon>
    </lineage>
</organism>
<dbReference type="Proteomes" id="UP001144396">
    <property type="component" value="Unassembled WGS sequence"/>
</dbReference>
<dbReference type="InterPro" id="IPR027463">
    <property type="entry name" value="AcrB_DN_DC_subdom"/>
</dbReference>
<dbReference type="SUPFAM" id="SSF82866">
    <property type="entry name" value="Multidrug efflux transporter AcrB transmembrane domain"/>
    <property type="match status" value="2"/>
</dbReference>
<dbReference type="Gene3D" id="3.30.70.1440">
    <property type="entry name" value="Multidrug efflux transporter AcrB pore domain"/>
    <property type="match status" value="1"/>
</dbReference>
<feature type="compositionally biased region" description="Low complexity" evidence="1">
    <location>
        <begin position="1084"/>
        <end position="1094"/>
    </location>
</feature>
<evidence type="ECO:0000256" key="1">
    <source>
        <dbReference type="SAM" id="MobiDB-lite"/>
    </source>
</evidence>
<keyword evidence="2" id="KW-1133">Transmembrane helix</keyword>
<comment type="caution">
    <text evidence="4">The sequence shown here is derived from an EMBL/GenBank/DDBJ whole genome shotgun (WGS) entry which is preliminary data.</text>
</comment>
<sequence length="1094" mass="113328">MHLLAQASLKNRALIALVTIVVAIFGGVSLTLLKQELIPSIAFPQLSVVTTYPGAAPEVVENDVSTPIENSLRGIAGLESTSSTSSTNISVVTATFDYETDLATAEQKMTTAINRISSQLPDDVDPAVVAFSFDDFPVIAIAVSGTDDTSALSDALNRTTVGEINEIDGVREATVIGEIGQRVTIVPDQEELAALGLTSQAITSALQQNGVLLPAGEITEDGISYAVQSGTRLTSVDDVADLPLLGATEQVAAPSTDAGLGAGTGTDLGTGADLGAGTGLGTGSTTVTVPVSPAPTIGDVASVELVDNPETSISRVNGEPALTLSITKLPAANTVDVSTAVEEAMVDLEANIASQFPGAEFTVVFDQSPFIEESIETLAVEGMLGLVMAVLVILVFLLSVRATLVTAISIPTSVLITFIGLWATDYSLNILTLGALTISVGRVVDDSIVVIENIKRHLVEGVEKVPTIVKAVREVAGAITASTVTTIAVFLPVALVGGPTGELFRPFALTVAIALAASLFVSLTIVPVLAYWFLKPAKLTRKDGTASTEALAEETGEDELEHPGRLQKGYLPIIGWTLRHGWLTLVAAVLVLVGTFALYPLMPTNFIGATGQNTFQVTQELPAGTSLEEMDAASTEVEETLRDTEGIEIVLTSIGGGTDIQLGLGGGAGSTITYSITTDENADQDALQAEVRDELDALGDVGELVLSAQQGGFSSDILIDVTAGNDADLREASEAVVEALDGLPEIVEVTSNLSETRPYIGVVVDREAAADAGYSEVALSSLVASAMQPQASGSVQIDEDLLTIYIASDDPPATVEELRELPVPTPTGVVELDELADVDETDGPASITTVQGLRSATVTASPDQADVGAASFAVTSALEEAELPAGTSATVGGVTSDQDDAFMQLGLALLAAILIVYIVMVATFRSLLQPLLLLVSVPFAATGAILLQLVVGIPFGVSSLIGVLMLVGIVVTNAIVLIDLVNQYRDRGYDVRDALLHGASRRLRPILMTALATIFALIPMASGITGTGGFISQPLAIVVIGGLLSSTVLTLIVLPVLYFLVEGGREKRRAKREEKRAQRRADEAAAAAAAAPAE</sequence>
<keyword evidence="2" id="KW-0812">Transmembrane</keyword>
<evidence type="ECO:0000256" key="2">
    <source>
        <dbReference type="SAM" id="Phobius"/>
    </source>
</evidence>
<dbReference type="EMBL" id="BSDP01000001">
    <property type="protein sequence ID" value="GLI27605.1"/>
    <property type="molecule type" value="Genomic_DNA"/>
</dbReference>
<feature type="compositionally biased region" description="Basic and acidic residues" evidence="1">
    <location>
        <begin position="1071"/>
        <end position="1083"/>
    </location>
</feature>
<dbReference type="Gene3D" id="3.30.2090.10">
    <property type="entry name" value="Multidrug efflux transporter AcrB TolC docking domain, DN and DC subdomains"/>
    <property type="match status" value="3"/>
</dbReference>
<dbReference type="SUPFAM" id="SSF82693">
    <property type="entry name" value="Multidrug efflux transporter AcrB pore domain, PN1, PN2, PC1 and PC2 subdomains"/>
    <property type="match status" value="3"/>
</dbReference>
<feature type="transmembrane region" description="Helical" evidence="2">
    <location>
        <begin position="507"/>
        <end position="534"/>
    </location>
</feature>
<dbReference type="PANTHER" id="PTHR32063:SF0">
    <property type="entry name" value="SWARMING MOTILITY PROTEIN SWRC"/>
    <property type="match status" value="1"/>
</dbReference>
<accession>A0A9W6CXR9</accession>
<dbReference type="RefSeq" id="WP_281884287.1">
    <property type="nucleotide sequence ID" value="NZ_BSDP01000001.1"/>
</dbReference>
<feature type="transmembrane region" description="Helical" evidence="2">
    <location>
        <begin position="1003"/>
        <end position="1024"/>
    </location>
</feature>
<reference evidence="4" key="1">
    <citation type="submission" date="2022-12" db="EMBL/GenBank/DDBJ databases">
        <title>Reference genome sequencing for broad-spectrum identification of bacterial and archaeal isolates by mass spectrometry.</title>
        <authorList>
            <person name="Sekiguchi Y."/>
            <person name="Tourlousse D.M."/>
        </authorList>
    </citation>
    <scope>NUCLEOTIDE SEQUENCE</scope>
    <source>
        <strain evidence="4">14</strain>
    </source>
</reference>
<name>A0A9W6CXR9_9MICO</name>
<keyword evidence="5" id="KW-1185">Reference proteome</keyword>
<dbReference type="SUPFAM" id="SSF82714">
    <property type="entry name" value="Multidrug efflux transporter AcrB TolC docking domain, DN and DC subdomains"/>
    <property type="match status" value="1"/>
</dbReference>
<evidence type="ECO:0000313" key="4">
    <source>
        <dbReference type="EMBL" id="GLI27605.1"/>
    </source>
</evidence>
<dbReference type="AlphaFoldDB" id="A0A9W6CXR9"/>
<dbReference type="PANTHER" id="PTHR32063">
    <property type="match status" value="1"/>
</dbReference>
<feature type="transmembrane region" description="Helical" evidence="2">
    <location>
        <begin position="378"/>
        <end position="397"/>
    </location>
</feature>
<dbReference type="GO" id="GO:0042910">
    <property type="term" value="F:xenobiotic transmembrane transporter activity"/>
    <property type="evidence" value="ECO:0007669"/>
    <property type="project" value="TreeGrafter"/>
</dbReference>
<dbReference type="InterPro" id="IPR001036">
    <property type="entry name" value="Acrflvin-R"/>
</dbReference>
<evidence type="ECO:0000313" key="5">
    <source>
        <dbReference type="Proteomes" id="UP001144396"/>
    </source>
</evidence>
<proteinExistence type="predicted"/>
<dbReference type="Gene3D" id="3.30.70.1320">
    <property type="entry name" value="Multidrug efflux transporter AcrB pore domain like"/>
    <property type="match status" value="2"/>
</dbReference>
<dbReference type="Pfam" id="PF00873">
    <property type="entry name" value="ACR_tran"/>
    <property type="match status" value="2"/>
</dbReference>
<dbReference type="GO" id="GO:0005886">
    <property type="term" value="C:plasma membrane"/>
    <property type="evidence" value="ECO:0007669"/>
    <property type="project" value="TreeGrafter"/>
</dbReference>
<feature type="transmembrane region" description="Helical" evidence="2">
    <location>
        <begin position="1036"/>
        <end position="1061"/>
    </location>
</feature>
<dbReference type="PRINTS" id="PR00702">
    <property type="entry name" value="ACRIFLAVINRP"/>
</dbReference>
<evidence type="ECO:0000259" key="3">
    <source>
        <dbReference type="PROSITE" id="PS50156"/>
    </source>
</evidence>
<feature type="domain" description="SSD" evidence="3">
    <location>
        <begin position="378"/>
        <end position="532"/>
    </location>
</feature>
<dbReference type="Gene3D" id="3.30.70.1430">
    <property type="entry name" value="Multidrug efflux transporter AcrB pore domain"/>
    <property type="match status" value="2"/>
</dbReference>
<feature type="transmembrane region" description="Helical" evidence="2">
    <location>
        <begin position="931"/>
        <end position="953"/>
    </location>
</feature>
<feature type="transmembrane region" description="Helical" evidence="2">
    <location>
        <begin position="901"/>
        <end position="924"/>
    </location>
</feature>
<feature type="transmembrane region" description="Helical" evidence="2">
    <location>
        <begin position="959"/>
        <end position="982"/>
    </location>
</feature>
<feature type="region of interest" description="Disordered" evidence="1">
    <location>
        <begin position="1068"/>
        <end position="1094"/>
    </location>
</feature>
<keyword evidence="2" id="KW-0472">Membrane</keyword>
<dbReference type="PROSITE" id="PS50156">
    <property type="entry name" value="SSD"/>
    <property type="match status" value="1"/>
</dbReference>
<feature type="transmembrane region" description="Helical" evidence="2">
    <location>
        <begin position="582"/>
        <end position="602"/>
    </location>
</feature>
<dbReference type="Gene3D" id="1.20.1640.10">
    <property type="entry name" value="Multidrug efflux transporter AcrB transmembrane domain"/>
    <property type="match status" value="3"/>
</dbReference>
<gene>
    <name evidence="4" type="ORF">ARHIZOSPH14_18470</name>
</gene>
<dbReference type="InterPro" id="IPR000731">
    <property type="entry name" value="SSD"/>
</dbReference>
<feature type="transmembrane region" description="Helical" evidence="2">
    <location>
        <begin position="475"/>
        <end position="495"/>
    </location>
</feature>
<feature type="transmembrane region" description="Helical" evidence="2">
    <location>
        <begin position="12"/>
        <end position="33"/>
    </location>
</feature>
<protein>
    <submittedName>
        <fullName evidence="4">Multidrug transporter</fullName>
    </submittedName>
</protein>